<dbReference type="AlphaFoldDB" id="A0A4C1T1L4"/>
<name>A0A4C1T1L4_EUMVA</name>
<gene>
    <name evidence="1" type="ORF">EVAR_4738_1</name>
</gene>
<keyword evidence="2" id="KW-1185">Reference proteome</keyword>
<reference evidence="1 2" key="1">
    <citation type="journal article" date="2019" name="Commun. Biol.">
        <title>The bagworm genome reveals a unique fibroin gene that provides high tensile strength.</title>
        <authorList>
            <person name="Kono N."/>
            <person name="Nakamura H."/>
            <person name="Ohtoshi R."/>
            <person name="Tomita M."/>
            <person name="Numata K."/>
            <person name="Arakawa K."/>
        </authorList>
    </citation>
    <scope>NUCLEOTIDE SEQUENCE [LARGE SCALE GENOMIC DNA]</scope>
</reference>
<comment type="caution">
    <text evidence="1">The sequence shown here is derived from an EMBL/GenBank/DDBJ whole genome shotgun (WGS) entry which is preliminary data.</text>
</comment>
<dbReference type="Proteomes" id="UP000299102">
    <property type="component" value="Unassembled WGS sequence"/>
</dbReference>
<evidence type="ECO:0000313" key="2">
    <source>
        <dbReference type="Proteomes" id="UP000299102"/>
    </source>
</evidence>
<organism evidence="1 2">
    <name type="scientific">Eumeta variegata</name>
    <name type="common">Bagworm moth</name>
    <name type="synonym">Eumeta japonica</name>
    <dbReference type="NCBI Taxonomy" id="151549"/>
    <lineage>
        <taxon>Eukaryota</taxon>
        <taxon>Metazoa</taxon>
        <taxon>Ecdysozoa</taxon>
        <taxon>Arthropoda</taxon>
        <taxon>Hexapoda</taxon>
        <taxon>Insecta</taxon>
        <taxon>Pterygota</taxon>
        <taxon>Neoptera</taxon>
        <taxon>Endopterygota</taxon>
        <taxon>Lepidoptera</taxon>
        <taxon>Glossata</taxon>
        <taxon>Ditrysia</taxon>
        <taxon>Tineoidea</taxon>
        <taxon>Psychidae</taxon>
        <taxon>Oiketicinae</taxon>
        <taxon>Eumeta</taxon>
    </lineage>
</organism>
<proteinExistence type="predicted"/>
<evidence type="ECO:0000313" key="1">
    <source>
        <dbReference type="EMBL" id="GBP07348.1"/>
    </source>
</evidence>
<dbReference type="EMBL" id="BGZK01000026">
    <property type="protein sequence ID" value="GBP07348.1"/>
    <property type="molecule type" value="Genomic_DNA"/>
</dbReference>
<protein>
    <submittedName>
        <fullName evidence="1">Uncharacterized protein</fullName>
    </submittedName>
</protein>
<sequence>MEIVLRLKRLTSEDGRCDRRVNLLSSEMQSSPHDRSFNKMCNSRHPAALTAHFRVEPGQVREHAPVRFRIGRVEMALTCAALISCES</sequence>
<accession>A0A4C1T1L4</accession>